<proteinExistence type="inferred from homology"/>
<sequence>MIVIVPVIPFLSGGQSEGEATVDLDSINKYEGKNPWALTFSYGHALQVFVLKAWAGKDENISAAQQKLMKRSKANYLAAPRKYDGSAAAESATQSFFIADKKYCIVLNGEGMCNLSSVRPIDLL</sequence>
<comment type="similarity">
    <text evidence="2">Belongs to the class I fructose-bisphosphate aldolase family.</text>
</comment>
<keyword evidence="4" id="KW-0324">Glycolysis</keyword>
<dbReference type="SUPFAM" id="SSF51569">
    <property type="entry name" value="Aldolase"/>
    <property type="match status" value="1"/>
</dbReference>
<dbReference type="PANTHER" id="PTHR11627">
    <property type="entry name" value="FRUCTOSE-BISPHOSPHATE ALDOLASE"/>
    <property type="match status" value="1"/>
</dbReference>
<evidence type="ECO:0000313" key="7">
    <source>
        <dbReference type="Proteomes" id="UP001458880"/>
    </source>
</evidence>
<organism evidence="6 7">
    <name type="scientific">Popillia japonica</name>
    <name type="common">Japanese beetle</name>
    <dbReference type="NCBI Taxonomy" id="7064"/>
    <lineage>
        <taxon>Eukaryota</taxon>
        <taxon>Metazoa</taxon>
        <taxon>Ecdysozoa</taxon>
        <taxon>Arthropoda</taxon>
        <taxon>Hexapoda</taxon>
        <taxon>Insecta</taxon>
        <taxon>Pterygota</taxon>
        <taxon>Neoptera</taxon>
        <taxon>Endopterygota</taxon>
        <taxon>Coleoptera</taxon>
        <taxon>Polyphaga</taxon>
        <taxon>Scarabaeiformia</taxon>
        <taxon>Scarabaeidae</taxon>
        <taxon>Rutelinae</taxon>
        <taxon>Popillia</taxon>
    </lineage>
</organism>
<evidence type="ECO:0000256" key="2">
    <source>
        <dbReference type="ARBA" id="ARBA00010387"/>
    </source>
</evidence>
<dbReference type="EMBL" id="JASPKY010000029">
    <property type="protein sequence ID" value="KAK9751301.1"/>
    <property type="molecule type" value="Genomic_DNA"/>
</dbReference>
<keyword evidence="5" id="KW-0456">Lyase</keyword>
<dbReference type="Pfam" id="PF00274">
    <property type="entry name" value="Glycolytic"/>
    <property type="match status" value="1"/>
</dbReference>
<dbReference type="InterPro" id="IPR000741">
    <property type="entry name" value="FBA_I"/>
</dbReference>
<evidence type="ECO:0000256" key="4">
    <source>
        <dbReference type="ARBA" id="ARBA00023152"/>
    </source>
</evidence>
<dbReference type="GO" id="GO:0004332">
    <property type="term" value="F:fructose-bisphosphate aldolase activity"/>
    <property type="evidence" value="ECO:0007669"/>
    <property type="project" value="UniProtKB-EC"/>
</dbReference>
<protein>
    <recommendedName>
        <fullName evidence="3">fructose-bisphosphate aldolase</fullName>
        <ecNumber evidence="3">4.1.2.13</ecNumber>
    </recommendedName>
</protein>
<comment type="caution">
    <text evidence="6">The sequence shown here is derived from an EMBL/GenBank/DDBJ whole genome shotgun (WGS) entry which is preliminary data.</text>
</comment>
<keyword evidence="7" id="KW-1185">Reference proteome</keyword>
<evidence type="ECO:0000256" key="3">
    <source>
        <dbReference type="ARBA" id="ARBA00013068"/>
    </source>
</evidence>
<accession>A0AAW1MTZ6</accession>
<evidence type="ECO:0000256" key="5">
    <source>
        <dbReference type="ARBA" id="ARBA00023239"/>
    </source>
</evidence>
<dbReference type="AlphaFoldDB" id="A0AAW1MTZ6"/>
<dbReference type="InterPro" id="IPR013785">
    <property type="entry name" value="Aldolase_TIM"/>
</dbReference>
<comment type="pathway">
    <text evidence="1">Carbohydrate degradation; glycolysis; D-glyceraldehyde 3-phosphate and glycerone phosphate from D-glucose: step 4/4.</text>
</comment>
<dbReference type="Gene3D" id="3.20.20.70">
    <property type="entry name" value="Aldolase class I"/>
    <property type="match status" value="1"/>
</dbReference>
<dbReference type="GO" id="GO:0006096">
    <property type="term" value="P:glycolytic process"/>
    <property type="evidence" value="ECO:0007669"/>
    <property type="project" value="UniProtKB-KW"/>
</dbReference>
<reference evidence="6 7" key="1">
    <citation type="journal article" date="2024" name="BMC Genomics">
        <title>De novo assembly and annotation of Popillia japonica's genome with initial clues to its potential as an invasive pest.</title>
        <authorList>
            <person name="Cucini C."/>
            <person name="Boschi S."/>
            <person name="Funari R."/>
            <person name="Cardaioli E."/>
            <person name="Iannotti N."/>
            <person name="Marturano G."/>
            <person name="Paoli F."/>
            <person name="Bruttini M."/>
            <person name="Carapelli A."/>
            <person name="Frati F."/>
            <person name="Nardi F."/>
        </authorList>
    </citation>
    <scope>NUCLEOTIDE SEQUENCE [LARGE SCALE GENOMIC DNA]</scope>
    <source>
        <strain evidence="6">DMR45628</strain>
    </source>
</reference>
<dbReference type="Proteomes" id="UP001458880">
    <property type="component" value="Unassembled WGS sequence"/>
</dbReference>
<evidence type="ECO:0000256" key="1">
    <source>
        <dbReference type="ARBA" id="ARBA00004714"/>
    </source>
</evidence>
<dbReference type="EC" id="4.1.2.13" evidence="3"/>
<gene>
    <name evidence="6" type="ORF">QE152_g5188</name>
</gene>
<evidence type="ECO:0000313" key="6">
    <source>
        <dbReference type="EMBL" id="KAK9751301.1"/>
    </source>
</evidence>
<name>A0AAW1MTZ6_POPJA</name>